<organism evidence="8 9">
    <name type="scientific">Nakamurella multipartita (strain ATCC 700099 / DSM 44233 / CIP 104796 / JCM 9543 / NBRC 105858 / Y-104)</name>
    <name type="common">Microsphaera multipartita</name>
    <dbReference type="NCBI Taxonomy" id="479431"/>
    <lineage>
        <taxon>Bacteria</taxon>
        <taxon>Bacillati</taxon>
        <taxon>Actinomycetota</taxon>
        <taxon>Actinomycetes</taxon>
        <taxon>Nakamurellales</taxon>
        <taxon>Nakamurellaceae</taxon>
        <taxon>Nakamurella</taxon>
    </lineage>
</organism>
<feature type="domain" description="Phage shock protein PspC N-terminal" evidence="7">
    <location>
        <begin position="37"/>
        <end position="93"/>
    </location>
</feature>
<feature type="region of interest" description="Disordered" evidence="4">
    <location>
        <begin position="1"/>
        <end position="20"/>
    </location>
</feature>
<dbReference type="eggNOG" id="COG4585">
    <property type="taxonomic scope" value="Bacteria"/>
</dbReference>
<dbReference type="Gene3D" id="3.30.565.10">
    <property type="entry name" value="Histidine kinase-like ATPase, C-terminal domain"/>
    <property type="match status" value="1"/>
</dbReference>
<feature type="transmembrane region" description="Helical" evidence="5">
    <location>
        <begin position="67"/>
        <end position="90"/>
    </location>
</feature>
<dbReference type="AlphaFoldDB" id="C8XDJ4"/>
<sequence>MSRPDLAGASRPDLAVDAPASPRVPVGSRYTADGIPKLSRRRDYRVLGGVAGGIADHLRVRVLWVRVAFVLLALMGGAGVLAYGLLWIFVPQASPDAPAPEPPSPVERRQALGIAAVGVAILIVVAALGLGDSLGVVLGPLGLAAIGAAFIWREADDARRARWRRSAAGIVGPSRASWWRLIGGCVLVVGGLSVFALGQVDFTAVQSALLAVVLTLVGVAVITIPWWVRLVRDLGDERQGRIREKERAEIAAHLHDSVLQTLALIQRQAGDSKEVLRLARSQERQLRTWLYGPAGYAAGHGTADSPAPVDQTFAASLAEAAGEVEDTYNLAVTPVIVGDAGMDQHLNALVAASREAMVNAAKHAQVEEVSVYAEIEDGTASVFVRDRGIGFDQSVVGSDRRGLAESIRGRMERHGGTATVRSAPGDGTEIELTMPVRDRETGAEPAPGASQRQGDVSS</sequence>
<dbReference type="InterPro" id="IPR003594">
    <property type="entry name" value="HATPase_dom"/>
</dbReference>
<dbReference type="PANTHER" id="PTHR24421:SF61">
    <property type="entry name" value="OXYGEN SENSOR HISTIDINE KINASE NREB"/>
    <property type="match status" value="1"/>
</dbReference>
<dbReference type="InterPro" id="IPR036890">
    <property type="entry name" value="HATPase_C_sf"/>
</dbReference>
<evidence type="ECO:0000259" key="6">
    <source>
        <dbReference type="Pfam" id="PF02518"/>
    </source>
</evidence>
<keyword evidence="9" id="KW-1185">Reference proteome</keyword>
<gene>
    <name evidence="8" type="ordered locus">Namu_1254</name>
</gene>
<evidence type="ECO:0000259" key="7">
    <source>
        <dbReference type="Pfam" id="PF04024"/>
    </source>
</evidence>
<feature type="transmembrane region" description="Helical" evidence="5">
    <location>
        <begin position="204"/>
        <end position="228"/>
    </location>
</feature>
<dbReference type="InParanoid" id="C8XDJ4"/>
<dbReference type="STRING" id="479431.Namu_1254"/>
<dbReference type="eggNOG" id="COG1983">
    <property type="taxonomic scope" value="Bacteria"/>
</dbReference>
<accession>C8XDJ4</accession>
<keyword evidence="5" id="KW-0812">Transmembrane</keyword>
<dbReference type="Pfam" id="PF04024">
    <property type="entry name" value="PspC"/>
    <property type="match status" value="1"/>
</dbReference>
<proteinExistence type="predicted"/>
<dbReference type="GO" id="GO:0016301">
    <property type="term" value="F:kinase activity"/>
    <property type="evidence" value="ECO:0007669"/>
    <property type="project" value="UniProtKB-KW"/>
</dbReference>
<dbReference type="Pfam" id="PF02518">
    <property type="entry name" value="HATPase_c"/>
    <property type="match status" value="1"/>
</dbReference>
<name>C8XDJ4_NAKMY</name>
<feature type="transmembrane region" description="Helical" evidence="5">
    <location>
        <begin position="136"/>
        <end position="155"/>
    </location>
</feature>
<evidence type="ECO:0000256" key="4">
    <source>
        <dbReference type="SAM" id="MobiDB-lite"/>
    </source>
</evidence>
<protein>
    <submittedName>
        <fullName evidence="8">Putative signal transduction histidine kinase</fullName>
    </submittedName>
</protein>
<dbReference type="InterPro" id="IPR050482">
    <property type="entry name" value="Sensor_HK_TwoCompSys"/>
</dbReference>
<evidence type="ECO:0000256" key="1">
    <source>
        <dbReference type="ARBA" id="ARBA00022679"/>
    </source>
</evidence>
<feature type="transmembrane region" description="Helical" evidence="5">
    <location>
        <begin position="176"/>
        <end position="198"/>
    </location>
</feature>
<keyword evidence="3" id="KW-0902">Two-component regulatory system</keyword>
<keyword evidence="1" id="KW-0808">Transferase</keyword>
<dbReference type="PANTHER" id="PTHR24421">
    <property type="entry name" value="NITRATE/NITRITE SENSOR PROTEIN NARX-RELATED"/>
    <property type="match status" value="1"/>
</dbReference>
<evidence type="ECO:0000256" key="5">
    <source>
        <dbReference type="SAM" id="Phobius"/>
    </source>
</evidence>
<evidence type="ECO:0000256" key="2">
    <source>
        <dbReference type="ARBA" id="ARBA00022777"/>
    </source>
</evidence>
<evidence type="ECO:0000313" key="8">
    <source>
        <dbReference type="EMBL" id="ACV77658.1"/>
    </source>
</evidence>
<dbReference type="InterPro" id="IPR007168">
    <property type="entry name" value="Phageshock_PspC_N"/>
</dbReference>
<evidence type="ECO:0000313" key="9">
    <source>
        <dbReference type="Proteomes" id="UP000002218"/>
    </source>
</evidence>
<dbReference type="SUPFAM" id="SSF55874">
    <property type="entry name" value="ATPase domain of HSP90 chaperone/DNA topoisomerase II/histidine kinase"/>
    <property type="match status" value="1"/>
</dbReference>
<dbReference type="Proteomes" id="UP000002218">
    <property type="component" value="Chromosome"/>
</dbReference>
<feature type="transmembrane region" description="Helical" evidence="5">
    <location>
        <begin position="111"/>
        <end position="130"/>
    </location>
</feature>
<evidence type="ECO:0000256" key="3">
    <source>
        <dbReference type="ARBA" id="ARBA00023012"/>
    </source>
</evidence>
<feature type="region of interest" description="Disordered" evidence="4">
    <location>
        <begin position="412"/>
        <end position="458"/>
    </location>
</feature>
<keyword evidence="2 8" id="KW-0418">Kinase</keyword>
<reference evidence="8 9" key="2">
    <citation type="journal article" date="2010" name="Stand. Genomic Sci.">
        <title>Complete genome sequence of Nakamurella multipartita type strain (Y-104).</title>
        <authorList>
            <person name="Tice H."/>
            <person name="Mayilraj S."/>
            <person name="Sims D."/>
            <person name="Lapidus A."/>
            <person name="Nolan M."/>
            <person name="Lucas S."/>
            <person name="Glavina Del Rio T."/>
            <person name="Copeland A."/>
            <person name="Cheng J.F."/>
            <person name="Meincke L."/>
            <person name="Bruce D."/>
            <person name="Goodwin L."/>
            <person name="Pitluck S."/>
            <person name="Ivanova N."/>
            <person name="Mavromatis K."/>
            <person name="Ovchinnikova G."/>
            <person name="Pati A."/>
            <person name="Chen A."/>
            <person name="Palaniappan K."/>
            <person name="Land M."/>
            <person name="Hauser L."/>
            <person name="Chang Y.J."/>
            <person name="Jeffries C.D."/>
            <person name="Detter J.C."/>
            <person name="Brettin T."/>
            <person name="Rohde M."/>
            <person name="Goker M."/>
            <person name="Bristow J."/>
            <person name="Eisen J.A."/>
            <person name="Markowitz V."/>
            <person name="Hugenholtz P."/>
            <person name="Kyrpides N.C."/>
            <person name="Klenk H.P."/>
            <person name="Chen F."/>
        </authorList>
    </citation>
    <scope>NUCLEOTIDE SEQUENCE [LARGE SCALE GENOMIC DNA]</scope>
    <source>
        <strain evidence="9">ATCC 700099 / DSM 44233 / CIP 104796 / JCM 9543 / NBRC 105858 / Y-104</strain>
    </source>
</reference>
<keyword evidence="5" id="KW-0472">Membrane</keyword>
<dbReference type="KEGG" id="nml:Namu_1254"/>
<feature type="domain" description="Histidine kinase/HSP90-like ATPase" evidence="6">
    <location>
        <begin position="349"/>
        <end position="437"/>
    </location>
</feature>
<dbReference type="CDD" id="cd16917">
    <property type="entry name" value="HATPase_UhpB-NarQ-NarX-like"/>
    <property type="match status" value="1"/>
</dbReference>
<keyword evidence="5" id="KW-1133">Transmembrane helix</keyword>
<reference evidence="9" key="1">
    <citation type="submission" date="2009-09" db="EMBL/GenBank/DDBJ databases">
        <title>The complete genome of Nakamurella multipartita DSM 44233.</title>
        <authorList>
            <consortium name="US DOE Joint Genome Institute (JGI-PGF)"/>
            <person name="Lucas S."/>
            <person name="Copeland A."/>
            <person name="Lapidus A."/>
            <person name="Glavina del Rio T."/>
            <person name="Dalin E."/>
            <person name="Tice H."/>
            <person name="Bruce D."/>
            <person name="Goodwin L."/>
            <person name="Pitluck S."/>
            <person name="Kyrpides N."/>
            <person name="Mavromatis K."/>
            <person name="Ivanova N."/>
            <person name="Ovchinnikova G."/>
            <person name="Sims D."/>
            <person name="Meincke L."/>
            <person name="Brettin T."/>
            <person name="Detter J.C."/>
            <person name="Han C."/>
            <person name="Larimer F."/>
            <person name="Land M."/>
            <person name="Hauser L."/>
            <person name="Markowitz V."/>
            <person name="Cheng J.-F."/>
            <person name="Hugenholtz P."/>
            <person name="Woyke T."/>
            <person name="Wu D."/>
            <person name="Klenk H.-P."/>
            <person name="Eisen J.A."/>
        </authorList>
    </citation>
    <scope>NUCLEOTIDE SEQUENCE [LARGE SCALE GENOMIC DNA]</scope>
    <source>
        <strain evidence="9">ATCC 700099 / DSM 44233 / CIP 104796 / JCM 9543 / NBRC 105858 / Y-104</strain>
    </source>
</reference>
<dbReference type="GO" id="GO:0000160">
    <property type="term" value="P:phosphorelay signal transduction system"/>
    <property type="evidence" value="ECO:0007669"/>
    <property type="project" value="UniProtKB-KW"/>
</dbReference>
<dbReference type="HOGENOM" id="CLU_036172_0_0_11"/>
<dbReference type="EMBL" id="CP001737">
    <property type="protein sequence ID" value="ACV77658.1"/>
    <property type="molecule type" value="Genomic_DNA"/>
</dbReference>